<dbReference type="InterPro" id="IPR003959">
    <property type="entry name" value="ATPase_AAA_core"/>
</dbReference>
<evidence type="ECO:0000313" key="3">
    <source>
        <dbReference type="EMBL" id="SPJ25712.1"/>
    </source>
</evidence>
<dbReference type="SMART" id="SM00382">
    <property type="entry name" value="AAA"/>
    <property type="match status" value="1"/>
</dbReference>
<dbReference type="PANTHER" id="PTHR23076">
    <property type="entry name" value="METALLOPROTEASE M41 FTSH"/>
    <property type="match status" value="1"/>
</dbReference>
<dbReference type="EMBL" id="ONZF01000011">
    <property type="protein sequence ID" value="SPJ25712.1"/>
    <property type="molecule type" value="Genomic_DNA"/>
</dbReference>
<feature type="compositionally biased region" description="Basic and acidic residues" evidence="1">
    <location>
        <begin position="51"/>
        <end position="62"/>
    </location>
</feature>
<dbReference type="GO" id="GO:0004176">
    <property type="term" value="F:ATP-dependent peptidase activity"/>
    <property type="evidence" value="ECO:0007669"/>
    <property type="project" value="InterPro"/>
</dbReference>
<dbReference type="AlphaFoldDB" id="A0A2R8BZX6"/>
<feature type="region of interest" description="Disordered" evidence="1">
    <location>
        <begin position="722"/>
        <end position="763"/>
    </location>
</feature>
<dbReference type="Pfam" id="PF00004">
    <property type="entry name" value="AAA"/>
    <property type="match status" value="1"/>
</dbReference>
<dbReference type="GO" id="GO:0005886">
    <property type="term" value="C:plasma membrane"/>
    <property type="evidence" value="ECO:0007669"/>
    <property type="project" value="TreeGrafter"/>
</dbReference>
<protein>
    <submittedName>
        <fullName evidence="3">ATP-dependent zinc metalloprotease FtsH 4</fullName>
        <ecNumber evidence="3">3.4.24.-</ecNumber>
    </submittedName>
</protein>
<reference evidence="4" key="1">
    <citation type="submission" date="2018-03" db="EMBL/GenBank/DDBJ databases">
        <authorList>
            <person name="Rodrigo-Torres L."/>
            <person name="Arahal R. D."/>
            <person name="Lucena T."/>
        </authorList>
    </citation>
    <scope>NUCLEOTIDE SEQUENCE [LARGE SCALE GENOMIC DNA]</scope>
    <source>
        <strain evidence="4">CECT 8504</strain>
    </source>
</reference>
<dbReference type="InterPro" id="IPR027417">
    <property type="entry name" value="P-loop_NTPase"/>
</dbReference>
<evidence type="ECO:0000313" key="4">
    <source>
        <dbReference type="Proteomes" id="UP000244912"/>
    </source>
</evidence>
<dbReference type="RefSeq" id="WP_181375854.1">
    <property type="nucleotide sequence ID" value="NZ_ONZF01000011.1"/>
</dbReference>
<organism evidence="3 4">
    <name type="scientific">Palleronia abyssalis</name>
    <dbReference type="NCBI Taxonomy" id="1501240"/>
    <lineage>
        <taxon>Bacteria</taxon>
        <taxon>Pseudomonadati</taxon>
        <taxon>Pseudomonadota</taxon>
        <taxon>Alphaproteobacteria</taxon>
        <taxon>Rhodobacterales</taxon>
        <taxon>Roseobacteraceae</taxon>
        <taxon>Palleronia</taxon>
    </lineage>
</organism>
<name>A0A2R8BZX6_9RHOB</name>
<dbReference type="PANTHER" id="PTHR23076:SF97">
    <property type="entry name" value="ATP-DEPENDENT ZINC METALLOPROTEASE YME1L1"/>
    <property type="match status" value="1"/>
</dbReference>
<dbReference type="Pfam" id="PF01434">
    <property type="entry name" value="Peptidase_M41"/>
    <property type="match status" value="1"/>
</dbReference>
<dbReference type="Proteomes" id="UP000244912">
    <property type="component" value="Unassembled WGS sequence"/>
</dbReference>
<dbReference type="GO" id="GO:0004222">
    <property type="term" value="F:metalloendopeptidase activity"/>
    <property type="evidence" value="ECO:0007669"/>
    <property type="project" value="InterPro"/>
</dbReference>
<dbReference type="GO" id="GO:0006508">
    <property type="term" value="P:proteolysis"/>
    <property type="evidence" value="ECO:0007669"/>
    <property type="project" value="UniProtKB-KW"/>
</dbReference>
<evidence type="ECO:0000259" key="2">
    <source>
        <dbReference type="SMART" id="SM00382"/>
    </source>
</evidence>
<feature type="region of interest" description="Disordered" evidence="1">
    <location>
        <begin position="51"/>
        <end position="75"/>
    </location>
</feature>
<keyword evidence="3" id="KW-0482">Metalloprotease</keyword>
<gene>
    <name evidence="3" type="primary">ftsH4</name>
    <name evidence="3" type="ORF">PAA8504_03563</name>
</gene>
<proteinExistence type="predicted"/>
<feature type="compositionally biased region" description="Basic and acidic residues" evidence="1">
    <location>
        <begin position="731"/>
        <end position="745"/>
    </location>
</feature>
<keyword evidence="4" id="KW-1185">Reference proteome</keyword>
<feature type="domain" description="AAA+ ATPase" evidence="2">
    <location>
        <begin position="348"/>
        <end position="488"/>
    </location>
</feature>
<dbReference type="SUPFAM" id="SSF52540">
    <property type="entry name" value="P-loop containing nucleoside triphosphate hydrolases"/>
    <property type="match status" value="1"/>
</dbReference>
<dbReference type="Gene3D" id="3.40.50.300">
    <property type="entry name" value="P-loop containing nucleotide triphosphate hydrolases"/>
    <property type="match status" value="1"/>
</dbReference>
<dbReference type="InterPro" id="IPR000642">
    <property type="entry name" value="Peptidase_M41"/>
</dbReference>
<dbReference type="Gene3D" id="1.10.8.60">
    <property type="match status" value="1"/>
</dbReference>
<dbReference type="InterPro" id="IPR037219">
    <property type="entry name" value="Peptidase_M41-like"/>
</dbReference>
<keyword evidence="3" id="KW-0378">Hydrolase</keyword>
<dbReference type="GO" id="GO:0016887">
    <property type="term" value="F:ATP hydrolysis activity"/>
    <property type="evidence" value="ECO:0007669"/>
    <property type="project" value="InterPro"/>
</dbReference>
<keyword evidence="3" id="KW-0645">Protease</keyword>
<dbReference type="EC" id="3.4.24.-" evidence="3"/>
<dbReference type="InterPro" id="IPR003593">
    <property type="entry name" value="AAA+_ATPase"/>
</dbReference>
<evidence type="ECO:0000256" key="1">
    <source>
        <dbReference type="SAM" id="MobiDB-lite"/>
    </source>
</evidence>
<dbReference type="GO" id="GO:0005524">
    <property type="term" value="F:ATP binding"/>
    <property type="evidence" value="ECO:0007669"/>
    <property type="project" value="InterPro"/>
</dbReference>
<dbReference type="SUPFAM" id="SSF140990">
    <property type="entry name" value="FtsH protease domain-like"/>
    <property type="match status" value="1"/>
</dbReference>
<dbReference type="Gene3D" id="1.20.58.760">
    <property type="entry name" value="Peptidase M41"/>
    <property type="match status" value="1"/>
</dbReference>
<dbReference type="CDD" id="cd19481">
    <property type="entry name" value="RecA-like_protease"/>
    <property type="match status" value="1"/>
</dbReference>
<dbReference type="GO" id="GO:0030163">
    <property type="term" value="P:protein catabolic process"/>
    <property type="evidence" value="ECO:0007669"/>
    <property type="project" value="TreeGrafter"/>
</dbReference>
<accession>A0A2R8BZX6</accession>
<sequence length="763" mass="81497">MSNEISLQTIITAAVRAYLHGDLPDIGDDEPVLPTRSATPDEIVAALAEAERQDDAVADTDRSGSSPGSARTELRAPRANQLTAAEIMGCIERGEDPWADAHDEAAGPGPAPLDQRFPRLTRAAAGLAAPAIRDALADQGGIILIEGIDEALFATTRKIVWDYVLPALRDADPRLADRIPAIDHARAPENRSRKRLYPEATFAALGRLETCIVLGSLDHLPPEAEMFVAARTRLPPIDAEIVLAMLRASHSLTGLVADDAIRDRLPPDADLARLPHLAIIAAFRAPTTLSVADSLARFAARLPASPGSATRITLDDVVGLPAETRAPLDRLVADGRAWLRGEVAWRDVPPSVLLHGRPGTGKTRLAHAVAGELGCPVIATSYAGWQSEGAGHLGTMLAAMRASFDAARNSAPCILFIDELDSFPVRRSDHHNDRYDTKIVNGLLAEMNRLPGMEGVIFIGATNEPAAVDPAILRSGRLDTTICVAPPDRAGLADILTFYLRGAEIPKTVIESIAAQLLGLTGADAETVVKRARSLARMSETSLSETHLRAAADQVAQPEDAARLRRIAVHEAGHAVVARALGMAVERVTIGMSGGETPTRGLPYMTPDSARDRLTVIMSGRAAEELILGDVSSGSGTSSGSDLANATTLAAQMHYQWGFSKSLIRIPDSAVEDILRLPAQDRCEIDDLLQGAAAQANRILKDRRREVEALADRLVDEREIDLEAEEDDRTIEEKTRDGCHPRIDAHASPPVMPLIGDATGPDP</sequence>